<dbReference type="RefSeq" id="WP_344590443.1">
    <property type="nucleotide sequence ID" value="NZ_BAAARW010000012.1"/>
</dbReference>
<organism evidence="2 3">
    <name type="scientific">Actinomadura vinacea</name>
    <dbReference type="NCBI Taxonomy" id="115336"/>
    <lineage>
        <taxon>Bacteria</taxon>
        <taxon>Bacillati</taxon>
        <taxon>Actinomycetota</taxon>
        <taxon>Actinomycetes</taxon>
        <taxon>Streptosporangiales</taxon>
        <taxon>Thermomonosporaceae</taxon>
        <taxon>Actinomadura</taxon>
    </lineage>
</organism>
<dbReference type="InterPro" id="IPR007921">
    <property type="entry name" value="CHAP_dom"/>
</dbReference>
<comment type="caution">
    <text evidence="2">The sequence shown here is derived from an EMBL/GenBank/DDBJ whole genome shotgun (WGS) entry which is preliminary data.</text>
</comment>
<dbReference type="PROSITE" id="PS50911">
    <property type="entry name" value="CHAP"/>
    <property type="match status" value="1"/>
</dbReference>
<protein>
    <recommendedName>
        <fullName evidence="1">Peptidase C51 domain-containing protein</fullName>
    </recommendedName>
</protein>
<dbReference type="SUPFAM" id="SSF54001">
    <property type="entry name" value="Cysteine proteinases"/>
    <property type="match status" value="1"/>
</dbReference>
<evidence type="ECO:0000313" key="2">
    <source>
        <dbReference type="EMBL" id="GAA2423334.1"/>
    </source>
</evidence>
<gene>
    <name evidence="2" type="ORF">GCM10010191_39120</name>
</gene>
<accession>A0ABP5WC50</accession>
<dbReference type="Pfam" id="PF05257">
    <property type="entry name" value="CHAP"/>
    <property type="match status" value="1"/>
</dbReference>
<dbReference type="Proteomes" id="UP001501231">
    <property type="component" value="Unassembled WGS sequence"/>
</dbReference>
<dbReference type="Gene3D" id="3.90.1720.10">
    <property type="entry name" value="endopeptidase domain like (from Nostoc punctiforme)"/>
    <property type="match status" value="1"/>
</dbReference>
<feature type="domain" description="Peptidase C51" evidence="1">
    <location>
        <begin position="119"/>
        <end position="247"/>
    </location>
</feature>
<proteinExistence type="predicted"/>
<keyword evidence="3" id="KW-1185">Reference proteome</keyword>
<name>A0ABP5WC50_9ACTN</name>
<dbReference type="InterPro" id="IPR038765">
    <property type="entry name" value="Papain-like_cys_pep_sf"/>
</dbReference>
<evidence type="ECO:0000313" key="3">
    <source>
        <dbReference type="Proteomes" id="UP001501231"/>
    </source>
</evidence>
<sequence length="247" mass="25669">MSFRSNHSHSALLATLRDRAGELTSQTLALRGRAATGVIGGVVLGALTFGSALGAVASAEAAPASGAAKARQAAPAAAPEKADKYAKSATTQQVIKLAEKQVGITEGQGGETKFHDWYIKSNAAKLTAARDGGSVSEYKGAQWCNMFVSWLGAKAGLKGMGADAYTVAHAEWFKKTGRWGQKAKPGAVVFFAWNGGGISGIEHVGMVVKDNGDGTITTIEGNTDNAVKEKVRDKSTVAGYGYPDYRS</sequence>
<dbReference type="EMBL" id="BAAARW010000012">
    <property type="protein sequence ID" value="GAA2423334.1"/>
    <property type="molecule type" value="Genomic_DNA"/>
</dbReference>
<evidence type="ECO:0000259" key="1">
    <source>
        <dbReference type="PROSITE" id="PS50911"/>
    </source>
</evidence>
<reference evidence="3" key="1">
    <citation type="journal article" date="2019" name="Int. J. Syst. Evol. Microbiol.">
        <title>The Global Catalogue of Microorganisms (GCM) 10K type strain sequencing project: providing services to taxonomists for standard genome sequencing and annotation.</title>
        <authorList>
            <consortium name="The Broad Institute Genomics Platform"/>
            <consortium name="The Broad Institute Genome Sequencing Center for Infectious Disease"/>
            <person name="Wu L."/>
            <person name="Ma J."/>
        </authorList>
    </citation>
    <scope>NUCLEOTIDE SEQUENCE [LARGE SCALE GENOMIC DNA]</scope>
    <source>
        <strain evidence="3">JCM 3325</strain>
    </source>
</reference>